<dbReference type="Proteomes" id="UP001138768">
    <property type="component" value="Unassembled WGS sequence"/>
</dbReference>
<accession>A0A9X0WBN6</accession>
<comment type="caution">
    <text evidence="2">The sequence shown here is derived from an EMBL/GenBank/DDBJ whole genome shotgun (WGS) entry which is preliminary data.</text>
</comment>
<protein>
    <submittedName>
        <fullName evidence="2">Uncharacterized protein</fullName>
    </submittedName>
</protein>
<reference evidence="2 3" key="1">
    <citation type="journal article" date="2020" name="Microorganisms">
        <title>Osmotic Adaptation and Compatible Solute Biosynthesis of Phototrophic Bacteria as Revealed from Genome Analyses.</title>
        <authorList>
            <person name="Imhoff J.F."/>
            <person name="Rahn T."/>
            <person name="Kunzel S."/>
            <person name="Keller A."/>
            <person name="Neulinger S.C."/>
        </authorList>
    </citation>
    <scope>NUCLEOTIDE SEQUENCE [LARGE SCALE GENOMIC DNA]</scope>
    <source>
        <strain evidence="2 3">DSM 25653</strain>
    </source>
</reference>
<evidence type="ECO:0000313" key="3">
    <source>
        <dbReference type="Proteomes" id="UP001138768"/>
    </source>
</evidence>
<keyword evidence="1" id="KW-0175">Coiled coil</keyword>
<evidence type="ECO:0000313" key="2">
    <source>
        <dbReference type="EMBL" id="MBK1619983.1"/>
    </source>
</evidence>
<feature type="coiled-coil region" evidence="1">
    <location>
        <begin position="128"/>
        <end position="159"/>
    </location>
</feature>
<dbReference type="AlphaFoldDB" id="A0A9X0WBN6"/>
<keyword evidence="3" id="KW-1185">Reference proteome</keyword>
<dbReference type="RefSeq" id="WP_200246327.1">
    <property type="nucleotide sequence ID" value="NZ_NRRY01000029.1"/>
</dbReference>
<name>A0A9X0WBN6_9GAMM</name>
<gene>
    <name evidence="2" type="ORF">CKO42_16355</name>
</gene>
<sequence length="183" mass="19808">MSTKSAVAKLDKTRSAILAAQEALASLPDRPLPHDEAIARAHDLVDSQARDFQGAYRASAFVQPRITEAARNFLNVATVTSQGPQGAALTAGLLAWLHGDAIKAKLKAEIEAMELADALPLTQREPERQRLQAQIEALEIEEERLLRELEAAGEQVERRADASIEIILAPDAELSGEPMEKAA</sequence>
<evidence type="ECO:0000256" key="1">
    <source>
        <dbReference type="SAM" id="Coils"/>
    </source>
</evidence>
<proteinExistence type="predicted"/>
<dbReference type="EMBL" id="NRRY01000029">
    <property type="protein sequence ID" value="MBK1619983.1"/>
    <property type="molecule type" value="Genomic_DNA"/>
</dbReference>
<organism evidence="2 3">
    <name type="scientific">Lamprobacter modestohalophilus</name>
    <dbReference type="NCBI Taxonomy" id="1064514"/>
    <lineage>
        <taxon>Bacteria</taxon>
        <taxon>Pseudomonadati</taxon>
        <taxon>Pseudomonadota</taxon>
        <taxon>Gammaproteobacteria</taxon>
        <taxon>Chromatiales</taxon>
        <taxon>Chromatiaceae</taxon>
        <taxon>Lamprobacter</taxon>
    </lineage>
</organism>